<keyword evidence="1" id="KW-1185">Reference proteome</keyword>
<protein>
    <submittedName>
        <fullName evidence="2">AAA+ ATPase domain-containing protein</fullName>
    </submittedName>
</protein>
<dbReference type="WBParaSite" id="Minc3s00082g03953">
    <property type="protein sequence ID" value="Minc3s00082g03953"/>
    <property type="gene ID" value="Minc3s00082g03953"/>
</dbReference>
<reference evidence="2" key="1">
    <citation type="submission" date="2022-11" db="UniProtKB">
        <authorList>
            <consortium name="WormBaseParasite"/>
        </authorList>
    </citation>
    <scope>IDENTIFICATION</scope>
</reference>
<accession>A0A914KR26</accession>
<sequence length="287" mass="32475">MIISGPSSSGKSTLLLKFISEASDLIEPKPKSILYCFGEMSNIVPALQKSGVSVYSGVPPEDLIRKYEKPLLLILDDLLMSIDEKYLSELFTKKSHHQNFAIVFVTQNLFERKIKVARQNAQYIIIMRSPNSVLSVRNIGVQLFPRKLDYFLDAYRQATDKPYGYLVIDMHASSDPGLRLRTILAKTKSQRKLQHLLRLTNTDQLLAISEICLNIIKTRLKLTPRQKKRLIPYADFVRKMSRIRSEVGARKILNQKGGGVGMFAALLTPVLIELARSLGNSIKSDNR</sequence>
<dbReference type="AlphaFoldDB" id="A0A914KR26"/>
<proteinExistence type="predicted"/>
<evidence type="ECO:0000313" key="2">
    <source>
        <dbReference type="WBParaSite" id="Minc3s00082g03953"/>
    </source>
</evidence>
<dbReference type="Proteomes" id="UP000887563">
    <property type="component" value="Unplaced"/>
</dbReference>
<dbReference type="SUPFAM" id="SSF52540">
    <property type="entry name" value="P-loop containing nucleoside triphosphate hydrolases"/>
    <property type="match status" value="1"/>
</dbReference>
<organism evidence="1 2">
    <name type="scientific">Meloidogyne incognita</name>
    <name type="common">Southern root-knot nematode worm</name>
    <name type="synonym">Oxyuris incognita</name>
    <dbReference type="NCBI Taxonomy" id="6306"/>
    <lineage>
        <taxon>Eukaryota</taxon>
        <taxon>Metazoa</taxon>
        <taxon>Ecdysozoa</taxon>
        <taxon>Nematoda</taxon>
        <taxon>Chromadorea</taxon>
        <taxon>Rhabditida</taxon>
        <taxon>Tylenchina</taxon>
        <taxon>Tylenchomorpha</taxon>
        <taxon>Tylenchoidea</taxon>
        <taxon>Meloidogynidae</taxon>
        <taxon>Meloidogyninae</taxon>
        <taxon>Meloidogyne</taxon>
        <taxon>Meloidogyne incognita group</taxon>
    </lineage>
</organism>
<evidence type="ECO:0000313" key="1">
    <source>
        <dbReference type="Proteomes" id="UP000887563"/>
    </source>
</evidence>
<name>A0A914KR26_MELIC</name>
<dbReference type="InterPro" id="IPR027417">
    <property type="entry name" value="P-loop_NTPase"/>
</dbReference>